<dbReference type="EMBL" id="CABITT030000004">
    <property type="protein sequence ID" value="VVB01336.1"/>
    <property type="molecule type" value="Genomic_DNA"/>
</dbReference>
<comment type="similarity">
    <text evidence="1">Belongs to the Frigida family.</text>
</comment>
<name>A0A565BI69_9BRAS</name>
<keyword evidence="1" id="KW-0287">Flowering</keyword>
<dbReference type="Pfam" id="PF07899">
    <property type="entry name" value="Frigida"/>
    <property type="match status" value="1"/>
</dbReference>
<keyword evidence="1" id="KW-0217">Developmental protein</keyword>
<sequence length="72" mass="8172">MGLCGDYGEFNTCNGRPSDRKIEAACYSDPETWKSSLDEKGRIDEVKTTDVHTFMQHLVTFGIVKREDIESL</sequence>
<gene>
    <name evidence="2" type="ORF">ANE_LOCUS11780</name>
</gene>
<evidence type="ECO:0000313" key="2">
    <source>
        <dbReference type="EMBL" id="VVB01336.1"/>
    </source>
</evidence>
<keyword evidence="1" id="KW-0221">Differentiation</keyword>
<proteinExistence type="inferred from homology"/>
<evidence type="ECO:0000313" key="3">
    <source>
        <dbReference type="Proteomes" id="UP000489600"/>
    </source>
</evidence>
<dbReference type="Proteomes" id="UP000489600">
    <property type="component" value="Unassembled WGS sequence"/>
</dbReference>
<comment type="caution">
    <text evidence="2">The sequence shown here is derived from an EMBL/GenBank/DDBJ whole genome shotgun (WGS) entry which is preliminary data.</text>
</comment>
<protein>
    <recommendedName>
        <fullName evidence="1">FRIGIDA-like protein</fullName>
    </recommendedName>
</protein>
<dbReference type="InterPro" id="IPR012474">
    <property type="entry name" value="Frigida"/>
</dbReference>
<accession>A0A565BI69</accession>
<evidence type="ECO:0000256" key="1">
    <source>
        <dbReference type="RuleBase" id="RU364012"/>
    </source>
</evidence>
<reference evidence="2" key="1">
    <citation type="submission" date="2019-07" db="EMBL/GenBank/DDBJ databases">
        <authorList>
            <person name="Dittberner H."/>
        </authorList>
    </citation>
    <scope>NUCLEOTIDE SEQUENCE [LARGE SCALE GENOMIC DNA]</scope>
</reference>
<dbReference type="AlphaFoldDB" id="A0A565BI69"/>
<dbReference type="GO" id="GO:0009908">
    <property type="term" value="P:flower development"/>
    <property type="evidence" value="ECO:0007669"/>
    <property type="project" value="UniProtKB-KW"/>
</dbReference>
<organism evidence="2 3">
    <name type="scientific">Arabis nemorensis</name>
    <dbReference type="NCBI Taxonomy" id="586526"/>
    <lineage>
        <taxon>Eukaryota</taxon>
        <taxon>Viridiplantae</taxon>
        <taxon>Streptophyta</taxon>
        <taxon>Embryophyta</taxon>
        <taxon>Tracheophyta</taxon>
        <taxon>Spermatophyta</taxon>
        <taxon>Magnoliopsida</taxon>
        <taxon>eudicotyledons</taxon>
        <taxon>Gunneridae</taxon>
        <taxon>Pentapetalae</taxon>
        <taxon>rosids</taxon>
        <taxon>malvids</taxon>
        <taxon>Brassicales</taxon>
        <taxon>Brassicaceae</taxon>
        <taxon>Arabideae</taxon>
        <taxon>Arabis</taxon>
    </lineage>
</organism>
<dbReference type="OrthoDB" id="1489509at2759"/>
<dbReference type="GO" id="GO:0030154">
    <property type="term" value="P:cell differentiation"/>
    <property type="evidence" value="ECO:0007669"/>
    <property type="project" value="UniProtKB-KW"/>
</dbReference>
<keyword evidence="3" id="KW-1185">Reference proteome</keyword>